<feature type="compositionally biased region" description="Basic residues" evidence="1">
    <location>
        <begin position="165"/>
        <end position="174"/>
    </location>
</feature>
<comment type="caution">
    <text evidence="2">The sequence shown here is derived from an EMBL/GenBank/DDBJ whole genome shotgun (WGS) entry which is preliminary data.</text>
</comment>
<sequence length="626" mass="70322">MARKRNRKSKRSAKLKPKPKGRLFWSDADRLELLAHLNWCVQYDQKFESTAIDYLKKATGKEFTPRQIRDKLKREWTKRGTCDDFDDLFSLGTAGLEEFKGQELQRFLEISSKFDPPADDQTWSRRLRSGSTVFPVRSRTLSVTRATGSREAYAPSPPQSIVPKKVQRKPKLRTRSQTRLEITQAGTDAYESEDELTRGGDLHGVKSESDSELSSISSLGSLDIELNFGLAIPDSRQGTMSDRAQTPPTSSELASLRSAEAELLKQKGRVVSLIGQVSKLQYELDDLLARQRTRETGSEQAALRTTIFNLKQKVDARDLLLNCFEALETDNVAFAVTSFKQECNGLYLNLDDTGALICNLSPDDSLPGQPSEFSELSHNWARRLSGRDMSGLLAHAQNVKITKNKLLASLLAVGIFEIVFEPAFPEILWIESPLFQQYRSLIATSAGTKILRTLDFAATQSLLTNLAVKEELISDKSSWLCTLMLSSLNCFMPSASHDMAERSPVGLSEKEETLFIELENNLSQALKIKLELALSVKRFQYRFFQPGSPFDSKLMQYDISHARDLAMSNKGIKVCMFPAIFSVEEQVDELQKDVGNDLEENYNSITEARSDDLKSLKVVAKARVLL</sequence>
<proteinExistence type="predicted"/>
<dbReference type="OrthoDB" id="303107at2759"/>
<dbReference type="AlphaFoldDB" id="F9G6K2"/>
<dbReference type="EMBL" id="AFQF01003536">
    <property type="protein sequence ID" value="EGU75187.1"/>
    <property type="molecule type" value="Genomic_DNA"/>
</dbReference>
<organism evidence="2">
    <name type="scientific">Fusarium oxysporum (strain Fo5176)</name>
    <name type="common">Fusarium vascular wilt</name>
    <dbReference type="NCBI Taxonomy" id="660025"/>
    <lineage>
        <taxon>Eukaryota</taxon>
        <taxon>Fungi</taxon>
        <taxon>Dikarya</taxon>
        <taxon>Ascomycota</taxon>
        <taxon>Pezizomycotina</taxon>
        <taxon>Sordariomycetes</taxon>
        <taxon>Hypocreomycetidae</taxon>
        <taxon>Hypocreales</taxon>
        <taxon>Nectriaceae</taxon>
        <taxon>Fusarium</taxon>
        <taxon>Fusarium oxysporum species complex</taxon>
    </lineage>
</organism>
<reference evidence="2" key="1">
    <citation type="journal article" date="2012" name="Mol. Plant Microbe Interact.">
        <title>A highly conserved effector in Fusarium oxysporum is required for full virulence on Arabidopsis.</title>
        <authorList>
            <person name="Thatcher L.F."/>
            <person name="Gardiner D.M."/>
            <person name="Kazan K."/>
            <person name="Manners J."/>
        </authorList>
    </citation>
    <scope>NUCLEOTIDE SEQUENCE [LARGE SCALE GENOMIC DNA]</scope>
    <source>
        <strain evidence="2">Fo5176</strain>
    </source>
</reference>
<evidence type="ECO:0000256" key="1">
    <source>
        <dbReference type="SAM" id="MobiDB-lite"/>
    </source>
</evidence>
<feature type="compositionally biased region" description="Basic and acidic residues" evidence="1">
    <location>
        <begin position="195"/>
        <end position="209"/>
    </location>
</feature>
<name>F9G6K2_FUSOF</name>
<feature type="region of interest" description="Disordered" evidence="1">
    <location>
        <begin position="186"/>
        <end position="209"/>
    </location>
</feature>
<gene>
    <name evidence="2" type="ORF">FOXB_14284</name>
</gene>
<accession>F9G6K2</accession>
<evidence type="ECO:0000313" key="2">
    <source>
        <dbReference type="EMBL" id="EGU75187.1"/>
    </source>
</evidence>
<feature type="region of interest" description="Disordered" evidence="1">
    <location>
        <begin position="145"/>
        <end position="174"/>
    </location>
</feature>
<protein>
    <submittedName>
        <fullName evidence="2">Uncharacterized protein</fullName>
    </submittedName>
</protein>